<name>A0A3M7G0R4_HORWE</name>
<dbReference type="CDD" id="cd00067">
    <property type="entry name" value="GAL4"/>
    <property type="match status" value="1"/>
</dbReference>
<keyword evidence="4" id="KW-0804">Transcription</keyword>
<dbReference type="EMBL" id="QWIR01000013">
    <property type="protein sequence ID" value="RMY94396.1"/>
    <property type="molecule type" value="Genomic_DNA"/>
</dbReference>
<dbReference type="GO" id="GO:0006351">
    <property type="term" value="P:DNA-templated transcription"/>
    <property type="evidence" value="ECO:0007669"/>
    <property type="project" value="InterPro"/>
</dbReference>
<evidence type="ECO:0000256" key="1">
    <source>
        <dbReference type="ARBA" id="ARBA00004123"/>
    </source>
</evidence>
<dbReference type="InterPro" id="IPR001138">
    <property type="entry name" value="Zn2Cys6_DnaBD"/>
</dbReference>
<accession>A0A3M7G0R4</accession>
<evidence type="ECO:0000256" key="3">
    <source>
        <dbReference type="ARBA" id="ARBA00023015"/>
    </source>
</evidence>
<dbReference type="OrthoDB" id="5426798at2759"/>
<dbReference type="PANTHER" id="PTHR47338">
    <property type="entry name" value="ZN(II)2CYS6 TRANSCRIPTION FACTOR (EUROFUNG)-RELATED"/>
    <property type="match status" value="1"/>
</dbReference>
<feature type="region of interest" description="Disordered" evidence="6">
    <location>
        <begin position="315"/>
        <end position="409"/>
    </location>
</feature>
<dbReference type="InterPro" id="IPR050815">
    <property type="entry name" value="TF_fung"/>
</dbReference>
<dbReference type="PANTHER" id="PTHR47338:SF11">
    <property type="entry name" value="ZN(II)2CYS6 TRANSCRIPTION FACTOR (EUROFUNG)"/>
    <property type="match status" value="1"/>
</dbReference>
<evidence type="ECO:0000256" key="2">
    <source>
        <dbReference type="ARBA" id="ARBA00022723"/>
    </source>
</evidence>
<reference evidence="8 9" key="1">
    <citation type="journal article" date="2018" name="BMC Genomics">
        <title>Genomic evidence for intraspecific hybridization in a clonal and extremely halotolerant yeast.</title>
        <authorList>
            <person name="Gostincar C."/>
            <person name="Stajich J.E."/>
            <person name="Zupancic J."/>
            <person name="Zalar P."/>
            <person name="Gunde-Cimerman N."/>
        </authorList>
    </citation>
    <scope>NUCLEOTIDE SEQUENCE [LARGE SCALE GENOMIC DNA]</scope>
    <source>
        <strain evidence="8 9">EXF-2788</strain>
    </source>
</reference>
<comment type="subcellular location">
    <subcellularLocation>
        <location evidence="1">Nucleus</location>
    </subcellularLocation>
</comment>
<sequence>MLPSTAPQDYARGPPPYDRRMSHQPLSSGFYGSQRPVIELPRPLEPRPTSQHHHPLSETPSARNHHDAFKAPSATASEYRGPRQSLPGLRDILTPQSAPSHASAHPPTWPPHSSAAPLPPPSERDYRRSELHPPLAASGPARPGPPPYHIELPIMQANAPLRHPSQSVPVSPFTAYPDSRDYVDAHHASYLPPNNAPSPYTPTSEDGPYRSVQFGEGPQGIPIPPGTAENQKKYLGVKEVPGEGSFHMYEGGFRIPTHVDGEQVNPAWGLTKANKPRKRLALACLDCREKKIKCEPGANSCLQCEKAKRPCRRAPMQPSQQDAAAPSSWQNSASSPIRKDFAGPTPQSAHEVDQESANKRRSRGEPSPSEAPFKKHRSTSPMAVAESIGAGDTRGQGQGATAQPSIHALAGKPRKSLDWEEDPYIVDPEVAEHLASLYFIHVGSSTVCMFPQGTFFHWMRTCADKCQNERMVLYAILALGSLFAESTFSGYGKRCAQIAKDAVADQTGNHHMSAVQARLLVGLYYFAKGQYDAAWDLNGAAMRASASTMLRYNTEAGCTDGRSARSLGRNEYLLNSHQLAECKRRTFWSAFMVELYDDSVSSSVTLQDVFLRLPCADDVFEQGLKSEAPYYNNDIIDPTSTILTPASPVSPLARLVLLVAIWSDVRSFTNRAVHRPDSSYREAYEAQYTETNTRLGTWSARLPDHLIYSESNLERSVLGGYAGVFITMHTLYHFILVRLNRYVRVAQMSEHMPRNIRRAHHHAQGLLSIVSSIRELKRKVAEQVGNRHLESVPVTSFVGYATISAIDVVSAGGFDSELRPSQDLINGGLELLRELAGYWNSARDQLRESELRFYQIQNICSRPYKAKSGAWLGREWGMKDPLEKEFIKVGHDCIYAAEGGGDDGYSRSYFDALRDSVQEPRSPARSRIASEHGRIT</sequence>
<dbReference type="GO" id="GO:0008270">
    <property type="term" value="F:zinc ion binding"/>
    <property type="evidence" value="ECO:0007669"/>
    <property type="project" value="InterPro"/>
</dbReference>
<dbReference type="GO" id="GO:0000981">
    <property type="term" value="F:DNA-binding transcription factor activity, RNA polymerase II-specific"/>
    <property type="evidence" value="ECO:0007669"/>
    <property type="project" value="InterPro"/>
</dbReference>
<organism evidence="8 9">
    <name type="scientific">Hortaea werneckii</name>
    <name type="common">Black yeast</name>
    <name type="synonym">Cladosporium werneckii</name>
    <dbReference type="NCBI Taxonomy" id="91943"/>
    <lineage>
        <taxon>Eukaryota</taxon>
        <taxon>Fungi</taxon>
        <taxon>Dikarya</taxon>
        <taxon>Ascomycota</taxon>
        <taxon>Pezizomycotina</taxon>
        <taxon>Dothideomycetes</taxon>
        <taxon>Dothideomycetidae</taxon>
        <taxon>Mycosphaerellales</taxon>
        <taxon>Teratosphaeriaceae</taxon>
        <taxon>Hortaea</taxon>
    </lineage>
</organism>
<dbReference type="AlphaFoldDB" id="A0A3M7G0R4"/>
<keyword evidence="3" id="KW-0805">Transcription regulation</keyword>
<evidence type="ECO:0000313" key="8">
    <source>
        <dbReference type="EMBL" id="RMY94396.1"/>
    </source>
</evidence>
<dbReference type="PROSITE" id="PS50048">
    <property type="entry name" value="ZN2_CY6_FUNGAL_2"/>
    <property type="match status" value="1"/>
</dbReference>
<dbReference type="PROSITE" id="PS00463">
    <property type="entry name" value="ZN2_CY6_FUNGAL_1"/>
    <property type="match status" value="1"/>
</dbReference>
<dbReference type="Proteomes" id="UP000268823">
    <property type="component" value="Unassembled WGS sequence"/>
</dbReference>
<feature type="compositionally biased region" description="Basic and acidic residues" evidence="6">
    <location>
        <begin position="122"/>
        <end position="131"/>
    </location>
</feature>
<gene>
    <name evidence="8" type="ORF">D0861_01355</name>
</gene>
<feature type="region of interest" description="Disordered" evidence="6">
    <location>
        <begin position="916"/>
        <end position="936"/>
    </location>
</feature>
<dbReference type="CDD" id="cd12148">
    <property type="entry name" value="fungal_TF_MHR"/>
    <property type="match status" value="1"/>
</dbReference>
<dbReference type="GO" id="GO:0003677">
    <property type="term" value="F:DNA binding"/>
    <property type="evidence" value="ECO:0007669"/>
    <property type="project" value="InterPro"/>
</dbReference>
<dbReference type="InterPro" id="IPR007219">
    <property type="entry name" value="XnlR_reg_dom"/>
</dbReference>
<feature type="compositionally biased region" description="Polar residues" evidence="6">
    <location>
        <begin position="317"/>
        <end position="335"/>
    </location>
</feature>
<keyword evidence="2" id="KW-0479">Metal-binding</keyword>
<evidence type="ECO:0000256" key="4">
    <source>
        <dbReference type="ARBA" id="ARBA00023163"/>
    </source>
</evidence>
<dbReference type="InterPro" id="IPR036864">
    <property type="entry name" value="Zn2-C6_fun-type_DNA-bd_sf"/>
</dbReference>
<evidence type="ECO:0000259" key="7">
    <source>
        <dbReference type="PROSITE" id="PS50048"/>
    </source>
</evidence>
<dbReference type="Pfam" id="PF04082">
    <property type="entry name" value="Fungal_trans"/>
    <property type="match status" value="1"/>
</dbReference>
<dbReference type="VEuPathDB" id="FungiDB:BTJ68_08806"/>
<feature type="region of interest" description="Disordered" evidence="6">
    <location>
        <begin position="1"/>
        <end position="151"/>
    </location>
</feature>
<dbReference type="SUPFAM" id="SSF57701">
    <property type="entry name" value="Zn2/Cys6 DNA-binding domain"/>
    <property type="match status" value="1"/>
</dbReference>
<protein>
    <recommendedName>
        <fullName evidence="7">Zn(2)-C6 fungal-type domain-containing protein</fullName>
    </recommendedName>
</protein>
<keyword evidence="5" id="KW-0539">Nucleus</keyword>
<evidence type="ECO:0000313" key="9">
    <source>
        <dbReference type="Proteomes" id="UP000268823"/>
    </source>
</evidence>
<evidence type="ECO:0000256" key="5">
    <source>
        <dbReference type="ARBA" id="ARBA00023242"/>
    </source>
</evidence>
<comment type="caution">
    <text evidence="8">The sequence shown here is derived from an EMBL/GenBank/DDBJ whole genome shotgun (WGS) entry which is preliminary data.</text>
</comment>
<dbReference type="Gene3D" id="4.10.240.10">
    <property type="entry name" value="Zn(2)-C6 fungal-type DNA-binding domain"/>
    <property type="match status" value="1"/>
</dbReference>
<proteinExistence type="predicted"/>
<dbReference type="GO" id="GO:0005634">
    <property type="term" value="C:nucleus"/>
    <property type="evidence" value="ECO:0007669"/>
    <property type="project" value="UniProtKB-SubCell"/>
</dbReference>
<evidence type="ECO:0000256" key="6">
    <source>
        <dbReference type="SAM" id="MobiDB-lite"/>
    </source>
</evidence>
<dbReference type="SMART" id="SM00066">
    <property type="entry name" value="GAL4"/>
    <property type="match status" value="1"/>
</dbReference>
<feature type="domain" description="Zn(2)-C6 fungal-type" evidence="7">
    <location>
        <begin position="283"/>
        <end position="313"/>
    </location>
</feature>